<gene>
    <name evidence="3" type="ORF">IV203_025733</name>
</gene>
<dbReference type="EMBL" id="JAGRRH010000012">
    <property type="protein sequence ID" value="KAG7362067.1"/>
    <property type="molecule type" value="Genomic_DNA"/>
</dbReference>
<evidence type="ECO:0000313" key="4">
    <source>
        <dbReference type="Proteomes" id="UP000693970"/>
    </source>
</evidence>
<keyword evidence="2" id="KW-0472">Membrane</keyword>
<dbReference type="Proteomes" id="UP000693970">
    <property type="component" value="Unassembled WGS sequence"/>
</dbReference>
<organism evidence="3 4">
    <name type="scientific">Nitzschia inconspicua</name>
    <dbReference type="NCBI Taxonomy" id="303405"/>
    <lineage>
        <taxon>Eukaryota</taxon>
        <taxon>Sar</taxon>
        <taxon>Stramenopiles</taxon>
        <taxon>Ochrophyta</taxon>
        <taxon>Bacillariophyta</taxon>
        <taxon>Bacillariophyceae</taxon>
        <taxon>Bacillariophycidae</taxon>
        <taxon>Bacillariales</taxon>
        <taxon>Bacillariaceae</taxon>
        <taxon>Nitzschia</taxon>
    </lineage>
</organism>
<dbReference type="AlphaFoldDB" id="A0A9K3PW83"/>
<evidence type="ECO:0000313" key="3">
    <source>
        <dbReference type="EMBL" id="KAG7362067.1"/>
    </source>
</evidence>
<keyword evidence="4" id="KW-1185">Reference proteome</keyword>
<reference evidence="3" key="2">
    <citation type="submission" date="2021-04" db="EMBL/GenBank/DDBJ databases">
        <authorList>
            <person name="Podell S."/>
        </authorList>
    </citation>
    <scope>NUCLEOTIDE SEQUENCE</scope>
    <source>
        <strain evidence="3">Hildebrandi</strain>
    </source>
</reference>
<proteinExistence type="predicted"/>
<accession>A0A9K3PW83</accession>
<evidence type="ECO:0000256" key="2">
    <source>
        <dbReference type="SAM" id="Phobius"/>
    </source>
</evidence>
<name>A0A9K3PW83_9STRA</name>
<feature type="transmembrane region" description="Helical" evidence="2">
    <location>
        <begin position="379"/>
        <end position="400"/>
    </location>
</feature>
<keyword evidence="2" id="KW-1133">Transmembrane helix</keyword>
<keyword evidence="2" id="KW-0812">Transmembrane</keyword>
<evidence type="ECO:0000256" key="1">
    <source>
        <dbReference type="SAM" id="MobiDB-lite"/>
    </source>
</evidence>
<sequence>MDRPTSRQPRRHRSLGVSAPLMNSVSWKDLDWEDINWELTDIYVDALTNNQTDTVSVQEAFLSLLRPEHFTVDVLGDANFLHSTILGSKGVEDLLLDNRHIHRTLKEFLCLKEEDFFRDYFETLINMAWPDTTRLLVCCSQETGKDTTETCDKPDYVFGSRAKQVNGESVSPLTLAPHFLTSAFEDRQQEMLTAAFIASTLSFNGESVAVGLSGIWDLGPAGTRFVPRDMPDVYTHELGAAWGNMFLDCASRDKDHFMCQDAIEQFDVDGLDPMHHGVPMFTCSDSKVDGTSSLEGWGNSCFTQDSESTDDNGCGFVRAVGRCSEVCFLGHCGMSRPPREGRVLENVIQVYLSSHDWEKQYQPQLLQGEEPPNPKTANLSYIGAISVVVLSLFVIIGFLIEKKFHKPPSKPKPEPIDDPEKMTSTDNSDNSKIVMEAMQQSVTENLDYTDDFFTYMPTSVKDIIMTSDR</sequence>
<feature type="compositionally biased region" description="Basic and acidic residues" evidence="1">
    <location>
        <begin position="411"/>
        <end position="423"/>
    </location>
</feature>
<feature type="region of interest" description="Disordered" evidence="1">
    <location>
        <begin position="407"/>
        <end position="431"/>
    </location>
</feature>
<reference evidence="3" key="1">
    <citation type="journal article" date="2021" name="Sci. Rep.">
        <title>Diploid genomic architecture of Nitzschia inconspicua, an elite biomass production diatom.</title>
        <authorList>
            <person name="Oliver A."/>
            <person name="Podell S."/>
            <person name="Pinowska A."/>
            <person name="Traller J.C."/>
            <person name="Smith S.R."/>
            <person name="McClure R."/>
            <person name="Beliaev A."/>
            <person name="Bohutskyi P."/>
            <person name="Hill E.A."/>
            <person name="Rabines A."/>
            <person name="Zheng H."/>
            <person name="Allen L.Z."/>
            <person name="Kuo A."/>
            <person name="Grigoriev I.V."/>
            <person name="Allen A.E."/>
            <person name="Hazlebeck D."/>
            <person name="Allen E.E."/>
        </authorList>
    </citation>
    <scope>NUCLEOTIDE SEQUENCE</scope>
    <source>
        <strain evidence="3">Hildebrandi</strain>
    </source>
</reference>
<comment type="caution">
    <text evidence="3">The sequence shown here is derived from an EMBL/GenBank/DDBJ whole genome shotgun (WGS) entry which is preliminary data.</text>
</comment>
<protein>
    <submittedName>
        <fullName evidence="3">Uncharacterized protein</fullName>
    </submittedName>
</protein>